<reference evidence="2 3" key="1">
    <citation type="journal article" date="2021" name="Sci. Rep.">
        <title>Genome sequencing of the multicellular alga Astrephomene provides insights into convergent evolution of germ-soma differentiation.</title>
        <authorList>
            <person name="Yamashita S."/>
            <person name="Yamamoto K."/>
            <person name="Matsuzaki R."/>
            <person name="Suzuki S."/>
            <person name="Yamaguchi H."/>
            <person name="Hirooka S."/>
            <person name="Minakuchi Y."/>
            <person name="Miyagishima S."/>
            <person name="Kawachi M."/>
            <person name="Toyoda A."/>
            <person name="Nozaki H."/>
        </authorList>
    </citation>
    <scope>NUCLEOTIDE SEQUENCE [LARGE SCALE GENOMIC DNA]</scope>
    <source>
        <strain evidence="2 3">NIES-4017</strain>
    </source>
</reference>
<feature type="compositionally biased region" description="Low complexity" evidence="1">
    <location>
        <begin position="189"/>
        <end position="215"/>
    </location>
</feature>
<feature type="compositionally biased region" description="Pro residues" evidence="1">
    <location>
        <begin position="46"/>
        <end position="58"/>
    </location>
</feature>
<proteinExistence type="predicted"/>
<keyword evidence="3" id="KW-1185">Reference proteome</keyword>
<feature type="compositionally biased region" description="Low complexity" evidence="1">
    <location>
        <begin position="308"/>
        <end position="321"/>
    </location>
</feature>
<feature type="compositionally biased region" description="Polar residues" evidence="1">
    <location>
        <begin position="273"/>
        <end position="285"/>
    </location>
</feature>
<feature type="compositionally biased region" description="Polar residues" evidence="1">
    <location>
        <begin position="135"/>
        <end position="146"/>
    </location>
</feature>
<feature type="region of interest" description="Disordered" evidence="1">
    <location>
        <begin position="1"/>
        <end position="215"/>
    </location>
</feature>
<feature type="compositionally biased region" description="Low complexity" evidence="1">
    <location>
        <begin position="361"/>
        <end position="370"/>
    </location>
</feature>
<comment type="caution">
    <text evidence="2">The sequence shown here is derived from an EMBL/GenBank/DDBJ whole genome shotgun (WGS) entry which is preliminary data.</text>
</comment>
<sequence length="370" mass="36439">MESSRGAAAAAPGLPPRPTQAPDRRAAPTQAAAPAPLPLAASTLPPRGPTQPQPPPARQPQHAQPADMAAPRVREVPVAPAPAGAARPPSLLKPLLNAILQDDPADADQPGAPPAAAADRHEGQMSAAAGAQASYNPPYSTASVQVPQPGCSAADPAAMGPGTAGPHDSAGTFASVAGACEEEEEADGPRAGPAAPDGPGWAAPMAGAGAAGAAGAPAAAPEHAGATALLMQFLDNHQLVPDMVASQLDMPFPLLMSGPLGGEGAHAGGPTLSEASRQLPASSLSMKPPEGDVAGGAGAGRRSRKRNAAASVGESVGAVSGKMTSLPGRRGRSVDEEDGFGVAMSQQVGYEAVAAAPPPRTTRSSSRARR</sequence>
<evidence type="ECO:0000313" key="3">
    <source>
        <dbReference type="Proteomes" id="UP001054857"/>
    </source>
</evidence>
<protein>
    <submittedName>
        <fullName evidence="2">Uncharacterized protein</fullName>
    </submittedName>
</protein>
<organism evidence="2 3">
    <name type="scientific">Astrephomene gubernaculifera</name>
    <dbReference type="NCBI Taxonomy" id="47775"/>
    <lineage>
        <taxon>Eukaryota</taxon>
        <taxon>Viridiplantae</taxon>
        <taxon>Chlorophyta</taxon>
        <taxon>core chlorophytes</taxon>
        <taxon>Chlorophyceae</taxon>
        <taxon>CS clade</taxon>
        <taxon>Chlamydomonadales</taxon>
        <taxon>Astrephomenaceae</taxon>
        <taxon>Astrephomene</taxon>
    </lineage>
</organism>
<feature type="compositionally biased region" description="Low complexity" evidence="1">
    <location>
        <begin position="1"/>
        <end position="12"/>
    </location>
</feature>
<feature type="compositionally biased region" description="Low complexity" evidence="1">
    <location>
        <begin position="27"/>
        <end position="45"/>
    </location>
</feature>
<evidence type="ECO:0000313" key="2">
    <source>
        <dbReference type="EMBL" id="GFR43660.1"/>
    </source>
</evidence>
<accession>A0AAD3DKS3</accession>
<feature type="compositionally biased region" description="Low complexity" evidence="1">
    <location>
        <begin position="107"/>
        <end position="117"/>
    </location>
</feature>
<feature type="compositionally biased region" description="Low complexity" evidence="1">
    <location>
        <begin position="124"/>
        <end position="134"/>
    </location>
</feature>
<name>A0AAD3DKS3_9CHLO</name>
<evidence type="ECO:0000256" key="1">
    <source>
        <dbReference type="SAM" id="MobiDB-lite"/>
    </source>
</evidence>
<dbReference type="EMBL" id="BMAR01000006">
    <property type="protein sequence ID" value="GFR43660.1"/>
    <property type="molecule type" value="Genomic_DNA"/>
</dbReference>
<gene>
    <name evidence="2" type="ORF">Agub_g4767</name>
</gene>
<dbReference type="Proteomes" id="UP001054857">
    <property type="component" value="Unassembled WGS sequence"/>
</dbReference>
<feature type="compositionally biased region" description="Low complexity" evidence="1">
    <location>
        <begin position="59"/>
        <end position="89"/>
    </location>
</feature>
<dbReference type="AlphaFoldDB" id="A0AAD3DKS3"/>
<feature type="region of interest" description="Disordered" evidence="1">
    <location>
        <begin position="261"/>
        <end position="370"/>
    </location>
</feature>